<evidence type="ECO:0000256" key="1">
    <source>
        <dbReference type="ARBA" id="ARBA00022723"/>
    </source>
</evidence>
<organism evidence="3 4">
    <name type="scientific">Microbacterium gilvum</name>
    <dbReference type="NCBI Taxonomy" id="1336204"/>
    <lineage>
        <taxon>Bacteria</taxon>
        <taxon>Bacillati</taxon>
        <taxon>Actinomycetota</taxon>
        <taxon>Actinomycetes</taxon>
        <taxon>Micrococcales</taxon>
        <taxon>Microbacteriaceae</taxon>
        <taxon>Microbacterium</taxon>
    </lineage>
</organism>
<evidence type="ECO:0000256" key="2">
    <source>
        <dbReference type="ARBA" id="ARBA00023239"/>
    </source>
</evidence>
<proteinExistence type="predicted"/>
<dbReference type="Proteomes" id="UP001501645">
    <property type="component" value="Unassembled WGS sequence"/>
</dbReference>
<protein>
    <recommendedName>
        <fullName evidence="5">Cobalamin biosynthesis protein CbiX</fullName>
    </recommendedName>
</protein>
<dbReference type="PANTHER" id="PTHR33542">
    <property type="entry name" value="SIROHYDROCHLORIN FERROCHELATASE, CHLOROPLASTIC"/>
    <property type="match status" value="1"/>
</dbReference>
<dbReference type="CDD" id="cd03416">
    <property type="entry name" value="CbiX_SirB_N"/>
    <property type="match status" value="1"/>
</dbReference>
<keyword evidence="1" id="KW-0479">Metal-binding</keyword>
<dbReference type="EMBL" id="BAABKO010000001">
    <property type="protein sequence ID" value="GAA4764232.1"/>
    <property type="molecule type" value="Genomic_DNA"/>
</dbReference>
<dbReference type="SUPFAM" id="SSF53800">
    <property type="entry name" value="Chelatase"/>
    <property type="match status" value="1"/>
</dbReference>
<evidence type="ECO:0000313" key="4">
    <source>
        <dbReference type="Proteomes" id="UP001501645"/>
    </source>
</evidence>
<dbReference type="PANTHER" id="PTHR33542:SF5">
    <property type="entry name" value="FERROCHELATASE CHE1"/>
    <property type="match status" value="1"/>
</dbReference>
<gene>
    <name evidence="3" type="ORF">GCM10023351_03700</name>
</gene>
<keyword evidence="4" id="KW-1185">Reference proteome</keyword>
<dbReference type="InterPro" id="IPR002762">
    <property type="entry name" value="CbiX-like"/>
</dbReference>
<accession>A0ABP8ZSA0</accession>
<dbReference type="Pfam" id="PF01903">
    <property type="entry name" value="CbiX"/>
    <property type="match status" value="2"/>
</dbReference>
<sequence>MTTLVACSHGTRFDEGRAVVRDLVDAIRAQLPGVRVEQAFVDVEEPTVADVVASVAEDGPAVVVPLLLSTGFHTDVDVADAVAPYPHVVRTRALGPHDLLALVLESRLDEAPAVDAGRRPGDHVVLAAAGSTNPAAVADVEGVADRLRRLLPCPVTVAYAAGAEPRIPAAVAQARADGAHRVIAASYVLAPGYFANLVAGAGADVVSRPLGADPRVAAVAVARYRDALAQPPAS</sequence>
<dbReference type="Gene3D" id="3.40.50.1400">
    <property type="match status" value="2"/>
</dbReference>
<dbReference type="InterPro" id="IPR050963">
    <property type="entry name" value="Sirohydro_Cobaltochel/CbiX"/>
</dbReference>
<keyword evidence="2" id="KW-0456">Lyase</keyword>
<name>A0ABP8ZSA0_9MICO</name>
<comment type="caution">
    <text evidence="3">The sequence shown here is derived from an EMBL/GenBank/DDBJ whole genome shotgun (WGS) entry which is preliminary data.</text>
</comment>
<evidence type="ECO:0000313" key="3">
    <source>
        <dbReference type="EMBL" id="GAA4764232.1"/>
    </source>
</evidence>
<dbReference type="RefSeq" id="WP_345435352.1">
    <property type="nucleotide sequence ID" value="NZ_BAABKO010000001.1"/>
</dbReference>
<evidence type="ECO:0008006" key="5">
    <source>
        <dbReference type="Google" id="ProtNLM"/>
    </source>
</evidence>
<reference evidence="4" key="1">
    <citation type="journal article" date="2019" name="Int. J. Syst. Evol. Microbiol.">
        <title>The Global Catalogue of Microorganisms (GCM) 10K type strain sequencing project: providing services to taxonomists for standard genome sequencing and annotation.</title>
        <authorList>
            <consortium name="The Broad Institute Genomics Platform"/>
            <consortium name="The Broad Institute Genome Sequencing Center for Infectious Disease"/>
            <person name="Wu L."/>
            <person name="Ma J."/>
        </authorList>
    </citation>
    <scope>NUCLEOTIDE SEQUENCE [LARGE SCALE GENOMIC DNA]</scope>
    <source>
        <strain evidence="4">JCM 18537</strain>
    </source>
</reference>